<dbReference type="EMBL" id="VTEG01000001">
    <property type="protein sequence ID" value="TYS01259.1"/>
    <property type="molecule type" value="Genomic_DNA"/>
</dbReference>
<name>A0A5D4MIP3_9BACI</name>
<comment type="caution">
    <text evidence="2">The sequence shown here is derived from an EMBL/GenBank/DDBJ whole genome shotgun (WGS) entry which is preliminary data.</text>
</comment>
<keyword evidence="1" id="KW-0472">Membrane</keyword>
<feature type="transmembrane region" description="Helical" evidence="1">
    <location>
        <begin position="140"/>
        <end position="160"/>
    </location>
</feature>
<gene>
    <name evidence="2" type="ORF">FZC84_00945</name>
</gene>
<dbReference type="RefSeq" id="WP_148952618.1">
    <property type="nucleotide sequence ID" value="NZ_VTEG01000001.1"/>
</dbReference>
<evidence type="ECO:0000313" key="2">
    <source>
        <dbReference type="EMBL" id="TYS01259.1"/>
    </source>
</evidence>
<reference evidence="2 3" key="1">
    <citation type="submission" date="2019-08" db="EMBL/GenBank/DDBJ databases">
        <title>Bacillus genomes from the desert of Cuatro Cienegas, Coahuila.</title>
        <authorList>
            <person name="Olmedo-Alvarez G."/>
        </authorList>
    </citation>
    <scope>NUCLEOTIDE SEQUENCE [LARGE SCALE GENOMIC DNA]</scope>
    <source>
        <strain evidence="2 3">CH128b_4D</strain>
    </source>
</reference>
<keyword evidence="1" id="KW-1133">Transmembrane helix</keyword>
<evidence type="ECO:0000313" key="3">
    <source>
        <dbReference type="Proteomes" id="UP000325182"/>
    </source>
</evidence>
<protein>
    <submittedName>
        <fullName evidence="2">Uncharacterized protein</fullName>
    </submittedName>
</protein>
<proteinExistence type="predicted"/>
<dbReference type="AlphaFoldDB" id="A0A5D4MIP3"/>
<feature type="transmembrane region" description="Helical" evidence="1">
    <location>
        <begin position="32"/>
        <end position="54"/>
    </location>
</feature>
<feature type="transmembrane region" description="Helical" evidence="1">
    <location>
        <begin position="180"/>
        <end position="199"/>
    </location>
</feature>
<accession>A0A5D4MIP3</accession>
<evidence type="ECO:0000256" key="1">
    <source>
        <dbReference type="SAM" id="Phobius"/>
    </source>
</evidence>
<keyword evidence="1" id="KW-0812">Transmembrane</keyword>
<dbReference type="Proteomes" id="UP000325182">
    <property type="component" value="Unassembled WGS sequence"/>
</dbReference>
<organism evidence="2 3">
    <name type="scientific">Rossellomorea vietnamensis</name>
    <dbReference type="NCBI Taxonomy" id="218284"/>
    <lineage>
        <taxon>Bacteria</taxon>
        <taxon>Bacillati</taxon>
        <taxon>Bacillota</taxon>
        <taxon>Bacilli</taxon>
        <taxon>Bacillales</taxon>
        <taxon>Bacillaceae</taxon>
        <taxon>Rossellomorea</taxon>
    </lineage>
</organism>
<sequence length="201" mass="22880">MIFAAQICGYIGIGLFITVAVFFQKLNQNEEYGLLHLLMALMYAIWLPIPIAIYKITENELLIIGSVFGIVYLSMLVITMMIQTGHLVHSVKEGRKSASWEERDTWMFAAFGGPYEVYANVLKGIWALFLAITFWQSGELLMGSLMSLFSLLNIYYILLLVKTSMVKPITYLAKIKANPYFFNLETIAFFIVLVVYISINI</sequence>
<feature type="transmembrane region" description="Helical" evidence="1">
    <location>
        <begin position="61"/>
        <end position="82"/>
    </location>
</feature>
<feature type="transmembrane region" description="Helical" evidence="1">
    <location>
        <begin position="7"/>
        <end position="26"/>
    </location>
</feature>